<evidence type="ECO:0000259" key="6">
    <source>
        <dbReference type="Pfam" id="PF10602"/>
    </source>
</evidence>
<evidence type="ECO:0000256" key="2">
    <source>
        <dbReference type="ARBA" id="ARBA00004496"/>
    </source>
</evidence>
<proteinExistence type="predicted"/>
<dbReference type="GO" id="GO:0005737">
    <property type="term" value="C:cytoplasm"/>
    <property type="evidence" value="ECO:0007669"/>
    <property type="project" value="UniProtKB-SubCell"/>
</dbReference>
<dbReference type="InterPro" id="IPR045135">
    <property type="entry name" value="Rpn7_N"/>
</dbReference>
<dbReference type="PANTHER" id="PTHR14145:SF2">
    <property type="entry name" value="COP9 SIGNALOSOME COMPLEX SUBUNIT 1"/>
    <property type="match status" value="1"/>
</dbReference>
<keyword evidence="3" id="KW-0963">Cytoplasm</keyword>
<organism evidence="7 8">
    <name type="scientific">Smittium megazygosporum</name>
    <dbReference type="NCBI Taxonomy" id="133381"/>
    <lineage>
        <taxon>Eukaryota</taxon>
        <taxon>Fungi</taxon>
        <taxon>Fungi incertae sedis</taxon>
        <taxon>Zoopagomycota</taxon>
        <taxon>Kickxellomycotina</taxon>
        <taxon>Harpellomycetes</taxon>
        <taxon>Harpellales</taxon>
        <taxon>Legeriomycetaceae</taxon>
        <taxon>Smittium</taxon>
    </lineage>
</organism>
<keyword evidence="8" id="KW-1185">Reference proteome</keyword>
<evidence type="ECO:0000256" key="5">
    <source>
        <dbReference type="ARBA" id="ARBA00023242"/>
    </source>
</evidence>
<evidence type="ECO:0000256" key="1">
    <source>
        <dbReference type="ARBA" id="ARBA00004123"/>
    </source>
</evidence>
<dbReference type="SUPFAM" id="SSF48452">
    <property type="entry name" value="TPR-like"/>
    <property type="match status" value="1"/>
</dbReference>
<dbReference type="Gene3D" id="1.25.40.570">
    <property type="match status" value="1"/>
</dbReference>
<sequence length="454" mass="51996">MVPQNGNVKHNLVLPETFSITQFVDQYTDPSLIQRLLLIGMKCPRYAVEAYTLALQKIKDNTLNVSLYKEASHFATLAKANFDSTLLKESETSNKDAFDIEWIVKAGSDFNEQLAKLNFDFSSIRFNSTVDSKTTDAILNLADLYILSGNLTEAIAILRRVESYRFEYQDYLKANSYMIKASLLSQDFRLILSLQSKFYKKCNTFHPNKAFIYSSFGISNMAIGNYKKAAEIFSSVEYSRENDFMGMFTEKDIAMYGIICALASLPKLAIRTTCMKSINFLHFLEHDIQLKKSLECFLKGELLEFSALIQDKMILLEIDTYLRNIYPDLLKSVQNNLIVMYIIPRTTADLSVMATSCLFSSSDSLILALEQLISKGKIFCRLNLFQHYLEIDCSKNMDLYAESNLIKSDFHPEIDFKLNSVKSQLSNRTKENISKKILFLSVQRDIDALKDFFL</sequence>
<dbReference type="GO" id="GO:0008180">
    <property type="term" value="C:COP9 signalosome"/>
    <property type="evidence" value="ECO:0007669"/>
    <property type="project" value="UniProtKB-KW"/>
</dbReference>
<gene>
    <name evidence="7" type="ORF">BB560_007253</name>
</gene>
<dbReference type="EMBL" id="MBFS01003813">
    <property type="protein sequence ID" value="PVU84830.1"/>
    <property type="molecule type" value="Genomic_DNA"/>
</dbReference>
<protein>
    <recommendedName>
        <fullName evidence="6">26S proteasome regulatory subunit Rpn7 N-terminal domain-containing protein</fullName>
    </recommendedName>
</protein>
<name>A0A2T9XXP1_9FUNG</name>
<dbReference type="Pfam" id="PF10602">
    <property type="entry name" value="RPN7"/>
    <property type="match status" value="1"/>
</dbReference>
<evidence type="ECO:0000256" key="3">
    <source>
        <dbReference type="ARBA" id="ARBA00022490"/>
    </source>
</evidence>
<keyword evidence="5" id="KW-0539">Nucleus</keyword>
<feature type="domain" description="26S proteasome regulatory subunit Rpn7 N-terminal" evidence="6">
    <location>
        <begin position="100"/>
        <end position="268"/>
    </location>
</feature>
<evidence type="ECO:0000256" key="4">
    <source>
        <dbReference type="ARBA" id="ARBA00022790"/>
    </source>
</evidence>
<comment type="caution">
    <text evidence="7">The sequence shown here is derived from an EMBL/GenBank/DDBJ whole genome shotgun (WGS) entry which is preliminary data.</text>
</comment>
<dbReference type="PANTHER" id="PTHR14145">
    <property type="entry name" value="26S PROTESOME SUBUNIT 6"/>
    <property type="match status" value="1"/>
</dbReference>
<dbReference type="STRING" id="133381.A0A2T9XXP1"/>
<evidence type="ECO:0000313" key="7">
    <source>
        <dbReference type="EMBL" id="PVU84830.1"/>
    </source>
</evidence>
<dbReference type="InterPro" id="IPR019585">
    <property type="entry name" value="Rpn7/CSN1"/>
</dbReference>
<dbReference type="InterPro" id="IPR011990">
    <property type="entry name" value="TPR-like_helical_dom_sf"/>
</dbReference>
<dbReference type="Proteomes" id="UP000245609">
    <property type="component" value="Unassembled WGS sequence"/>
</dbReference>
<keyword evidence="4" id="KW-0736">Signalosome</keyword>
<comment type="subcellular location">
    <subcellularLocation>
        <location evidence="2">Cytoplasm</location>
    </subcellularLocation>
    <subcellularLocation>
        <location evidence="1">Nucleus</location>
    </subcellularLocation>
</comment>
<reference evidence="7 8" key="1">
    <citation type="journal article" date="2018" name="MBio">
        <title>Comparative Genomics Reveals the Core Gene Toolbox for the Fungus-Insect Symbiosis.</title>
        <authorList>
            <person name="Wang Y."/>
            <person name="Stata M."/>
            <person name="Wang W."/>
            <person name="Stajich J.E."/>
            <person name="White M.M."/>
            <person name="Moncalvo J.M."/>
        </authorList>
    </citation>
    <scope>NUCLEOTIDE SEQUENCE [LARGE SCALE GENOMIC DNA]</scope>
    <source>
        <strain evidence="7 8">SC-DP-2</strain>
    </source>
</reference>
<evidence type="ECO:0000313" key="8">
    <source>
        <dbReference type="Proteomes" id="UP000245609"/>
    </source>
</evidence>
<dbReference type="OrthoDB" id="422427at2759"/>
<dbReference type="AlphaFoldDB" id="A0A2T9XXP1"/>
<accession>A0A2T9XXP1</accession>